<sequence length="96" mass="11140">MIDNPTVILPQIENIEAQNEEADEQVIEHFHNPNNEYFDGENEARLPIDDNIESQRNEITIEGELYSLQIYDTFSLILFQMLHLADMKTSVVNCQS</sequence>
<protein>
    <submittedName>
        <fullName evidence="1">Uncharacterized protein</fullName>
    </submittedName>
</protein>
<dbReference type="Proteomes" id="UP000286134">
    <property type="component" value="Unassembled WGS sequence"/>
</dbReference>
<gene>
    <name evidence="1" type="ORF">OnM2_041065</name>
</gene>
<proteinExistence type="predicted"/>
<dbReference type="EMBL" id="MCFK01004155">
    <property type="protein sequence ID" value="RKF61498.1"/>
    <property type="molecule type" value="Genomic_DNA"/>
</dbReference>
<reference evidence="1 2" key="1">
    <citation type="journal article" date="2018" name="BMC Genomics">
        <title>Comparative genome analyses reveal sequence features reflecting distinct modes of host-adaptation between dicot and monocot powdery mildew.</title>
        <authorList>
            <person name="Wu Y."/>
            <person name="Ma X."/>
            <person name="Pan Z."/>
            <person name="Kale S.D."/>
            <person name="Song Y."/>
            <person name="King H."/>
            <person name="Zhang Q."/>
            <person name="Presley C."/>
            <person name="Deng X."/>
            <person name="Wei C.I."/>
            <person name="Xiao S."/>
        </authorList>
    </citation>
    <scope>NUCLEOTIDE SEQUENCE [LARGE SCALE GENOMIC DNA]</scope>
    <source>
        <strain evidence="1">UMSG2</strain>
    </source>
</reference>
<organism evidence="1 2">
    <name type="scientific">Erysiphe neolycopersici</name>
    <dbReference type="NCBI Taxonomy" id="212602"/>
    <lineage>
        <taxon>Eukaryota</taxon>
        <taxon>Fungi</taxon>
        <taxon>Dikarya</taxon>
        <taxon>Ascomycota</taxon>
        <taxon>Pezizomycotina</taxon>
        <taxon>Leotiomycetes</taxon>
        <taxon>Erysiphales</taxon>
        <taxon>Erysiphaceae</taxon>
        <taxon>Erysiphe</taxon>
    </lineage>
</organism>
<dbReference type="OrthoDB" id="10603331at2759"/>
<dbReference type="AlphaFoldDB" id="A0A420HVK6"/>
<keyword evidence="2" id="KW-1185">Reference proteome</keyword>
<comment type="caution">
    <text evidence="1">The sequence shown here is derived from an EMBL/GenBank/DDBJ whole genome shotgun (WGS) entry which is preliminary data.</text>
</comment>
<accession>A0A420HVK6</accession>
<evidence type="ECO:0000313" key="2">
    <source>
        <dbReference type="Proteomes" id="UP000286134"/>
    </source>
</evidence>
<evidence type="ECO:0000313" key="1">
    <source>
        <dbReference type="EMBL" id="RKF61498.1"/>
    </source>
</evidence>
<name>A0A420HVK6_9PEZI</name>